<dbReference type="EMBL" id="JACYTR010000022">
    <property type="protein sequence ID" value="MBD8526406.1"/>
    <property type="molecule type" value="Genomic_DNA"/>
</dbReference>
<feature type="region of interest" description="Disordered" evidence="1">
    <location>
        <begin position="146"/>
        <end position="219"/>
    </location>
</feature>
<proteinExistence type="predicted"/>
<feature type="compositionally biased region" description="Acidic residues" evidence="1">
    <location>
        <begin position="183"/>
        <end position="195"/>
    </location>
</feature>
<gene>
    <name evidence="2" type="ORF">IFO71_11725</name>
</gene>
<keyword evidence="3" id="KW-1185">Reference proteome</keyword>
<accession>A0AAW3ZQ11</accession>
<comment type="caution">
    <text evidence="2">The sequence shown here is derived from an EMBL/GenBank/DDBJ whole genome shotgun (WGS) entry which is preliminary data.</text>
</comment>
<dbReference type="RefSeq" id="WP_192029828.1">
    <property type="nucleotide sequence ID" value="NZ_JACYTR010000022.1"/>
</dbReference>
<organism evidence="2 3">
    <name type="scientific">Pseudomarimonas arenosa</name>
    <dbReference type="NCBI Taxonomy" id="2774145"/>
    <lineage>
        <taxon>Bacteria</taxon>
        <taxon>Pseudomonadati</taxon>
        <taxon>Pseudomonadota</taxon>
        <taxon>Gammaproteobacteria</taxon>
        <taxon>Lysobacterales</taxon>
        <taxon>Lysobacteraceae</taxon>
        <taxon>Pseudomarimonas</taxon>
    </lineage>
</organism>
<feature type="compositionally biased region" description="Gly residues" evidence="1">
    <location>
        <begin position="196"/>
        <end position="219"/>
    </location>
</feature>
<name>A0AAW3ZQ11_9GAMM</name>
<protein>
    <submittedName>
        <fullName evidence="2">Uncharacterized protein</fullName>
    </submittedName>
</protein>
<dbReference type="Proteomes" id="UP000613768">
    <property type="component" value="Unassembled WGS sequence"/>
</dbReference>
<evidence type="ECO:0000313" key="2">
    <source>
        <dbReference type="EMBL" id="MBD8526406.1"/>
    </source>
</evidence>
<evidence type="ECO:0000256" key="1">
    <source>
        <dbReference type="SAM" id="MobiDB-lite"/>
    </source>
</evidence>
<feature type="compositionally biased region" description="Gly residues" evidence="1">
    <location>
        <begin position="159"/>
        <end position="182"/>
    </location>
</feature>
<dbReference type="AlphaFoldDB" id="A0AAW3ZQ11"/>
<reference evidence="2 3" key="1">
    <citation type="submission" date="2020-09" db="EMBL/GenBank/DDBJ databases">
        <title>Pseudoxanthomonas sp. CAU 1598 isolated from sand of Yaerae Beach.</title>
        <authorList>
            <person name="Kim W."/>
        </authorList>
    </citation>
    <scope>NUCLEOTIDE SEQUENCE [LARGE SCALE GENOMIC DNA]</scope>
    <source>
        <strain evidence="2 3">CAU 1598</strain>
    </source>
</reference>
<sequence length="219" mass="23306">MPIASFVVGGQGLRTMKTFDERQWGYLWVGMELLYSGNSNSPERAIAGYSVLQKFVANELPDNPDQQQIDRVTPTKDQLDAMERVSQGILRRIDKDLALIDAYLQRAVDRSLEKNADRHYHRPESNPQWEAEQAQVRNREYDALHLKPPDEADNDTGDGDGGPSITGRGGDGSGGSSTGPGSGDDDEGDGDDTGDGDSGSGGAGGGEDGLPGDGEGGKP</sequence>
<evidence type="ECO:0000313" key="3">
    <source>
        <dbReference type="Proteomes" id="UP000613768"/>
    </source>
</evidence>